<dbReference type="AlphaFoldDB" id="A0A369JQ71"/>
<dbReference type="InterPro" id="IPR001245">
    <property type="entry name" value="Ser-Thr/Tyr_kinase_cat_dom"/>
</dbReference>
<evidence type="ECO:0000256" key="2">
    <source>
        <dbReference type="ARBA" id="ARBA00022741"/>
    </source>
</evidence>
<dbReference type="PANTHER" id="PTHR44329">
    <property type="entry name" value="SERINE/THREONINE-PROTEIN KINASE TNNI3K-RELATED"/>
    <property type="match status" value="1"/>
</dbReference>
<sequence length="401" mass="45355">MAGYAIQGQNLSGHVRKTSQYTIGTGGITDVFKGEWTAVGSRPIVVAIKIFRDAHNLEPATRDKIRDRLIRESRAWHGLDYLHVQPYFGYCDASPEIGPFLALISPFLQNGTVMQYLKANPDKDRLTLVSHVAKGLNYLHEKMVIHGDLSARNILIDDDGNARLADFGRAKVIGQPGYDTTLFAGSTEYMAPELFPKGDQEPVFTKMSDVYAFSMVAFEVSQLGTKQISRISFLLELFTDRTPLQRPVKVHQGRLINYILEGNRPERRHDTHRRISDEMWTLMTRCWVSESSERPTAAVPLSCLQPESEASVLVKSSSIFPLKCTFPASSFALLEYYDLSMCKRAQLRITSVRRHDVLVRWRASQGSNDRSPEVIQKVFGEVWVHIKVLNKLHASQLTRLC</sequence>
<dbReference type="InterPro" id="IPR051681">
    <property type="entry name" value="Ser/Thr_Kinases-Pseudokinases"/>
</dbReference>
<keyword evidence="4" id="KW-0067">ATP-binding</keyword>
<gene>
    <name evidence="6" type="primary">LECRK14</name>
    <name evidence="6" type="ORF">Hypma_011020</name>
</gene>
<keyword evidence="2" id="KW-0547">Nucleotide-binding</keyword>
<proteinExistence type="predicted"/>
<dbReference type="PROSITE" id="PS00109">
    <property type="entry name" value="PROTEIN_KINASE_TYR"/>
    <property type="match status" value="1"/>
</dbReference>
<name>A0A369JQ71_HYPMA</name>
<evidence type="ECO:0000256" key="1">
    <source>
        <dbReference type="ARBA" id="ARBA00022679"/>
    </source>
</evidence>
<dbReference type="PROSITE" id="PS50011">
    <property type="entry name" value="PROTEIN_KINASE_DOM"/>
    <property type="match status" value="1"/>
</dbReference>
<dbReference type="OrthoDB" id="3260205at2759"/>
<evidence type="ECO:0000256" key="4">
    <source>
        <dbReference type="ARBA" id="ARBA00022840"/>
    </source>
</evidence>
<accession>A0A369JQ71</accession>
<dbReference type="Gene3D" id="1.10.510.10">
    <property type="entry name" value="Transferase(Phosphotransferase) domain 1"/>
    <property type="match status" value="1"/>
</dbReference>
<dbReference type="GO" id="GO:0030246">
    <property type="term" value="F:carbohydrate binding"/>
    <property type="evidence" value="ECO:0007669"/>
    <property type="project" value="UniProtKB-KW"/>
</dbReference>
<dbReference type="Proteomes" id="UP000076154">
    <property type="component" value="Unassembled WGS sequence"/>
</dbReference>
<dbReference type="GO" id="GO:0004674">
    <property type="term" value="F:protein serine/threonine kinase activity"/>
    <property type="evidence" value="ECO:0007669"/>
    <property type="project" value="TreeGrafter"/>
</dbReference>
<organism evidence="6 7">
    <name type="scientific">Hypsizygus marmoreus</name>
    <name type="common">White beech mushroom</name>
    <name type="synonym">Agaricus marmoreus</name>
    <dbReference type="NCBI Taxonomy" id="39966"/>
    <lineage>
        <taxon>Eukaryota</taxon>
        <taxon>Fungi</taxon>
        <taxon>Dikarya</taxon>
        <taxon>Basidiomycota</taxon>
        <taxon>Agaricomycotina</taxon>
        <taxon>Agaricomycetes</taxon>
        <taxon>Agaricomycetidae</taxon>
        <taxon>Agaricales</taxon>
        <taxon>Tricholomatineae</taxon>
        <taxon>Lyophyllaceae</taxon>
        <taxon>Hypsizygus</taxon>
    </lineage>
</organism>
<evidence type="ECO:0000256" key="3">
    <source>
        <dbReference type="ARBA" id="ARBA00022777"/>
    </source>
</evidence>
<dbReference type="InterPro" id="IPR011009">
    <property type="entry name" value="Kinase-like_dom_sf"/>
</dbReference>
<dbReference type="InterPro" id="IPR000719">
    <property type="entry name" value="Prot_kinase_dom"/>
</dbReference>
<dbReference type="EMBL" id="LUEZ02000053">
    <property type="protein sequence ID" value="RDB21823.1"/>
    <property type="molecule type" value="Genomic_DNA"/>
</dbReference>
<evidence type="ECO:0000259" key="5">
    <source>
        <dbReference type="PROSITE" id="PS50011"/>
    </source>
</evidence>
<evidence type="ECO:0000313" key="6">
    <source>
        <dbReference type="EMBL" id="RDB21823.1"/>
    </source>
</evidence>
<comment type="caution">
    <text evidence="6">The sequence shown here is derived from an EMBL/GenBank/DDBJ whole genome shotgun (WGS) entry which is preliminary data.</text>
</comment>
<dbReference type="SUPFAM" id="SSF56112">
    <property type="entry name" value="Protein kinase-like (PK-like)"/>
    <property type="match status" value="1"/>
</dbReference>
<feature type="domain" description="Protein kinase" evidence="5">
    <location>
        <begin position="17"/>
        <end position="308"/>
    </location>
</feature>
<dbReference type="InParanoid" id="A0A369JQ71"/>
<protein>
    <submittedName>
        <fullName evidence="6">L-type lectin-domain containing receptor kinase I.4</fullName>
    </submittedName>
</protein>
<keyword evidence="3 6" id="KW-0418">Kinase</keyword>
<dbReference type="InterPro" id="IPR008266">
    <property type="entry name" value="Tyr_kinase_AS"/>
</dbReference>
<dbReference type="STRING" id="39966.A0A369JQ71"/>
<keyword evidence="1" id="KW-0808">Transferase</keyword>
<dbReference type="PANTHER" id="PTHR44329:SF288">
    <property type="entry name" value="MITOGEN-ACTIVATED PROTEIN KINASE KINASE KINASE 20"/>
    <property type="match status" value="1"/>
</dbReference>
<keyword evidence="6" id="KW-0675">Receptor</keyword>
<dbReference type="Pfam" id="PF07714">
    <property type="entry name" value="PK_Tyr_Ser-Thr"/>
    <property type="match status" value="1"/>
</dbReference>
<reference evidence="6" key="1">
    <citation type="submission" date="2018-04" db="EMBL/GenBank/DDBJ databases">
        <title>Whole genome sequencing of Hypsizygus marmoreus.</title>
        <authorList>
            <person name="Choi I.-G."/>
            <person name="Min B."/>
            <person name="Kim J.-G."/>
            <person name="Kim S."/>
            <person name="Oh Y.-L."/>
            <person name="Kong W.-S."/>
            <person name="Park H."/>
            <person name="Jeong J."/>
            <person name="Song E.-S."/>
        </authorList>
    </citation>
    <scope>NUCLEOTIDE SEQUENCE [LARGE SCALE GENOMIC DNA]</scope>
    <source>
        <strain evidence="6">51987-8</strain>
    </source>
</reference>
<keyword evidence="7" id="KW-1185">Reference proteome</keyword>
<evidence type="ECO:0000313" key="7">
    <source>
        <dbReference type="Proteomes" id="UP000076154"/>
    </source>
</evidence>
<dbReference type="GO" id="GO:0005524">
    <property type="term" value="F:ATP binding"/>
    <property type="evidence" value="ECO:0007669"/>
    <property type="project" value="UniProtKB-KW"/>
</dbReference>